<dbReference type="SUPFAM" id="SSF48008">
    <property type="entry name" value="GntR ligand-binding domain-like"/>
    <property type="match status" value="1"/>
</dbReference>
<keyword evidence="2" id="KW-0238">DNA-binding</keyword>
<name>A0A1C7IAR4_9FIRM</name>
<dbReference type="Pfam" id="PF07729">
    <property type="entry name" value="FCD"/>
    <property type="match status" value="1"/>
</dbReference>
<sequence>MQKESLKQQAYNAIKAKILNCEYAPNTFINEELLREEVSASRTPVRDAISRLEQEGLVKILPKKGIMVSDLSLSQINMIYETRLMLEPYAISHYGNRIEQDIYMNYYQDYQAYLKGRDLPYSYDDMDDLFHQMFMDATSNVYFLKTYELINSQIKRMRIMSGECSEKRREETIQEHLKITKCALKQDWDGAADAMKEHLHYSKNAIFDLLFKGNDWSL</sequence>
<proteinExistence type="predicted"/>
<accession>A0A1C7IAR4</accession>
<dbReference type="Gene3D" id="1.20.120.530">
    <property type="entry name" value="GntR ligand-binding domain-like"/>
    <property type="match status" value="1"/>
</dbReference>
<dbReference type="Proteomes" id="UP000092574">
    <property type="component" value="Chromosome"/>
</dbReference>
<evidence type="ECO:0000256" key="2">
    <source>
        <dbReference type="ARBA" id="ARBA00023125"/>
    </source>
</evidence>
<dbReference type="SMART" id="SM00345">
    <property type="entry name" value="HTH_GNTR"/>
    <property type="match status" value="1"/>
</dbReference>
<dbReference type="CDD" id="cd07377">
    <property type="entry name" value="WHTH_GntR"/>
    <property type="match status" value="1"/>
</dbReference>
<dbReference type="GO" id="GO:0003700">
    <property type="term" value="F:DNA-binding transcription factor activity"/>
    <property type="evidence" value="ECO:0007669"/>
    <property type="project" value="InterPro"/>
</dbReference>
<protein>
    <submittedName>
        <fullName evidence="5">GntR family transcriptional regulator</fullName>
    </submittedName>
</protein>
<dbReference type="Gene3D" id="1.10.10.10">
    <property type="entry name" value="Winged helix-like DNA-binding domain superfamily/Winged helix DNA-binding domain"/>
    <property type="match status" value="1"/>
</dbReference>
<dbReference type="PANTHER" id="PTHR43537">
    <property type="entry name" value="TRANSCRIPTIONAL REGULATOR, GNTR FAMILY"/>
    <property type="match status" value="1"/>
</dbReference>
<evidence type="ECO:0000313" key="5">
    <source>
        <dbReference type="EMBL" id="ANU76770.1"/>
    </source>
</evidence>
<dbReference type="InterPro" id="IPR036388">
    <property type="entry name" value="WH-like_DNA-bd_sf"/>
</dbReference>
<dbReference type="PANTHER" id="PTHR43537:SF24">
    <property type="entry name" value="GLUCONATE OPERON TRANSCRIPTIONAL REPRESSOR"/>
    <property type="match status" value="1"/>
</dbReference>
<dbReference type="InterPro" id="IPR011711">
    <property type="entry name" value="GntR_C"/>
</dbReference>
<dbReference type="InterPro" id="IPR036390">
    <property type="entry name" value="WH_DNA-bd_sf"/>
</dbReference>
<evidence type="ECO:0000259" key="4">
    <source>
        <dbReference type="PROSITE" id="PS50949"/>
    </source>
</evidence>
<evidence type="ECO:0000256" key="3">
    <source>
        <dbReference type="ARBA" id="ARBA00023163"/>
    </source>
</evidence>
<dbReference type="AlphaFoldDB" id="A0A1C7IAR4"/>
<dbReference type="InterPro" id="IPR008920">
    <property type="entry name" value="TF_FadR/GntR_C"/>
</dbReference>
<dbReference type="OrthoDB" id="368823at2"/>
<keyword evidence="6" id="KW-1185">Reference proteome</keyword>
<dbReference type="STRING" id="1796616.A4V09_13950"/>
<reference evidence="5" key="1">
    <citation type="submission" date="2017-04" db="EMBL/GenBank/DDBJ databases">
        <title>Complete Genome Sequences of Twelve Strains of a Stable Defined Moderately Diverse Mouse Microbiota 2 (sDMDMm2).</title>
        <authorList>
            <person name="Uchimura Y."/>
            <person name="Wyss M."/>
            <person name="Brugiroux S."/>
            <person name="Limenitakis J.P."/>
            <person name="Stecher B."/>
            <person name="McCoy K.D."/>
            <person name="Macpherson A.J."/>
        </authorList>
    </citation>
    <scope>NUCLEOTIDE SEQUENCE</scope>
    <source>
        <strain evidence="5">YL58</strain>
    </source>
</reference>
<dbReference type="Pfam" id="PF00392">
    <property type="entry name" value="GntR"/>
    <property type="match status" value="1"/>
</dbReference>
<dbReference type="RefSeq" id="WP_065542927.1">
    <property type="nucleotide sequence ID" value="NZ_CP015405.2"/>
</dbReference>
<dbReference type="KEGG" id="byl:A4V09_13950"/>
<dbReference type="SUPFAM" id="SSF46785">
    <property type="entry name" value="Winged helix' DNA-binding domain"/>
    <property type="match status" value="1"/>
</dbReference>
<organism evidence="5 6">
    <name type="scientific">Blautia pseudococcoides</name>
    <dbReference type="NCBI Taxonomy" id="1796616"/>
    <lineage>
        <taxon>Bacteria</taxon>
        <taxon>Bacillati</taxon>
        <taxon>Bacillota</taxon>
        <taxon>Clostridia</taxon>
        <taxon>Lachnospirales</taxon>
        <taxon>Lachnospiraceae</taxon>
        <taxon>Blautia</taxon>
    </lineage>
</organism>
<dbReference type="InterPro" id="IPR000524">
    <property type="entry name" value="Tscrpt_reg_HTH_GntR"/>
</dbReference>
<keyword evidence="1" id="KW-0805">Transcription regulation</keyword>
<evidence type="ECO:0000313" key="6">
    <source>
        <dbReference type="Proteomes" id="UP000092574"/>
    </source>
</evidence>
<dbReference type="EMBL" id="CP015405">
    <property type="protein sequence ID" value="ANU76770.1"/>
    <property type="molecule type" value="Genomic_DNA"/>
</dbReference>
<gene>
    <name evidence="5" type="ORF">A4V09_13950</name>
</gene>
<keyword evidence="3" id="KW-0804">Transcription</keyword>
<evidence type="ECO:0000256" key="1">
    <source>
        <dbReference type="ARBA" id="ARBA00023015"/>
    </source>
</evidence>
<dbReference type="GO" id="GO:0003677">
    <property type="term" value="F:DNA binding"/>
    <property type="evidence" value="ECO:0007669"/>
    <property type="project" value="UniProtKB-KW"/>
</dbReference>
<dbReference type="PROSITE" id="PS50949">
    <property type="entry name" value="HTH_GNTR"/>
    <property type="match status" value="1"/>
</dbReference>
<feature type="domain" description="HTH gntR-type" evidence="4">
    <location>
        <begin position="4"/>
        <end position="71"/>
    </location>
</feature>